<evidence type="ECO:0000256" key="1">
    <source>
        <dbReference type="ARBA" id="ARBA00001974"/>
    </source>
</evidence>
<dbReference type="InterPro" id="IPR000172">
    <property type="entry name" value="GMC_OxRdtase_N"/>
</dbReference>
<feature type="domain" description="Glucose-methanol-choline oxidoreductase N-terminal" evidence="5">
    <location>
        <begin position="83"/>
        <end position="106"/>
    </location>
</feature>
<evidence type="ECO:0000313" key="7">
    <source>
        <dbReference type="EMBL" id="CUV03487.1"/>
    </source>
</evidence>
<evidence type="ECO:0000259" key="5">
    <source>
        <dbReference type="PROSITE" id="PS00623"/>
    </source>
</evidence>
<dbReference type="Gene3D" id="3.30.410.40">
    <property type="match status" value="1"/>
</dbReference>
<feature type="domain" description="Glucose-methanol-choline oxidoreductase N-terminal" evidence="6">
    <location>
        <begin position="256"/>
        <end position="270"/>
    </location>
</feature>
<comment type="similarity">
    <text evidence="2">Belongs to the GMC oxidoreductase family.</text>
</comment>
<comment type="cofactor">
    <cofactor evidence="1">
        <name>FAD</name>
        <dbReference type="ChEBI" id="CHEBI:57692"/>
    </cofactor>
</comment>
<gene>
    <name evidence="7" type="ORF">MGWOODY_Clf2524</name>
</gene>
<organism evidence="7">
    <name type="scientific">hydrothermal vent metagenome</name>
    <dbReference type="NCBI Taxonomy" id="652676"/>
    <lineage>
        <taxon>unclassified sequences</taxon>
        <taxon>metagenomes</taxon>
        <taxon>ecological metagenomes</taxon>
    </lineage>
</organism>
<name>A0A170QB37_9ZZZZ</name>
<dbReference type="AlphaFoldDB" id="A0A170QB37"/>
<dbReference type="SUPFAM" id="SSF54373">
    <property type="entry name" value="FAD-linked reductases, C-terminal domain"/>
    <property type="match status" value="1"/>
</dbReference>
<proteinExistence type="inferred from homology"/>
<evidence type="ECO:0000256" key="3">
    <source>
        <dbReference type="ARBA" id="ARBA00022630"/>
    </source>
</evidence>
<dbReference type="PANTHER" id="PTHR11552:SF147">
    <property type="entry name" value="CHOLINE DEHYDROGENASE, MITOCHONDRIAL"/>
    <property type="match status" value="1"/>
</dbReference>
<accession>A0A170QB37</accession>
<keyword evidence="7" id="KW-0560">Oxidoreductase</keyword>
<keyword evidence="3" id="KW-0285">Flavoprotein</keyword>
<sequence length="512" mass="56578">MKYDVIVIGAGSAGCAIAGRLSEDQDRSVLLLEAGPDYPDFEHYPDDIKFGYTPDAAAMGGPHNWSFVGTGTPDRHDLAVPRGKVVGGSSAINGQVFLRGLPEDFENWAAMGNDQWEYLKVLPYFRKQETDADIRDDFHGTEGPMPVRRFKQNEWLPFHQAFHDALIDKGFPFDPDMNHPESGGVGPIPMNNPDGVRMSTGLTYINLSRHRLNLTIKANVLVHRILFEGKRAIGAEVECGGERFTIEGDQIVLSAGAIASPHILMLSGVGPAGQLKKHGIEVVHELPGVGQNLRDHPIVPVVYKVKDDFPQDPKAPRYQLALRYTATGSEDRNDMQILPSAFSSPIGAPDPYEQEGVRFTCVLELANGFGELTLASGDPTVQPHLNYRYLEDAWDRERLREAVRLAMDLVEHPMYKDIIDQRLEPKEADIKSDDTLDDWMLQTTVNTTHISGTCKLGPASDKGAVVDQYCKVHGMENIRVADASVMPNVVRANTNSTTIMIGERVADWIKEG</sequence>
<protein>
    <submittedName>
        <fullName evidence="7">Choline dehydrogenase</fullName>
        <ecNumber evidence="7">1.1.99.1</ecNumber>
    </submittedName>
</protein>
<dbReference type="PIRSF" id="PIRSF000137">
    <property type="entry name" value="Alcohol_oxidase"/>
    <property type="match status" value="1"/>
</dbReference>
<dbReference type="PROSITE" id="PS00623">
    <property type="entry name" value="GMC_OXRED_1"/>
    <property type="match status" value="1"/>
</dbReference>
<dbReference type="PROSITE" id="PS51257">
    <property type="entry name" value="PROKAR_LIPOPROTEIN"/>
    <property type="match status" value="1"/>
</dbReference>
<dbReference type="GO" id="GO:0050660">
    <property type="term" value="F:flavin adenine dinucleotide binding"/>
    <property type="evidence" value="ECO:0007669"/>
    <property type="project" value="InterPro"/>
</dbReference>
<dbReference type="InterPro" id="IPR036188">
    <property type="entry name" value="FAD/NAD-bd_sf"/>
</dbReference>
<dbReference type="SUPFAM" id="SSF51905">
    <property type="entry name" value="FAD/NAD(P)-binding domain"/>
    <property type="match status" value="1"/>
</dbReference>
<dbReference type="EC" id="1.1.99.1" evidence="7"/>
<evidence type="ECO:0000259" key="6">
    <source>
        <dbReference type="PROSITE" id="PS00624"/>
    </source>
</evidence>
<dbReference type="EMBL" id="FAXA01000429">
    <property type="protein sequence ID" value="CUV03487.1"/>
    <property type="molecule type" value="Genomic_DNA"/>
</dbReference>
<dbReference type="PROSITE" id="PS00624">
    <property type="entry name" value="GMC_OXRED_2"/>
    <property type="match status" value="1"/>
</dbReference>
<dbReference type="GO" id="GO:0008812">
    <property type="term" value="F:choline dehydrogenase activity"/>
    <property type="evidence" value="ECO:0007669"/>
    <property type="project" value="UniProtKB-EC"/>
</dbReference>
<dbReference type="Pfam" id="PF05199">
    <property type="entry name" value="GMC_oxred_C"/>
    <property type="match status" value="1"/>
</dbReference>
<dbReference type="InterPro" id="IPR012132">
    <property type="entry name" value="GMC_OxRdtase"/>
</dbReference>
<evidence type="ECO:0000256" key="4">
    <source>
        <dbReference type="ARBA" id="ARBA00022827"/>
    </source>
</evidence>
<dbReference type="Pfam" id="PF00732">
    <property type="entry name" value="GMC_oxred_N"/>
    <property type="match status" value="1"/>
</dbReference>
<dbReference type="PANTHER" id="PTHR11552">
    <property type="entry name" value="GLUCOSE-METHANOL-CHOLINE GMC OXIDOREDUCTASE"/>
    <property type="match status" value="1"/>
</dbReference>
<dbReference type="InterPro" id="IPR023978">
    <property type="entry name" value="GMC_oxidoreductase_bact"/>
</dbReference>
<reference evidence="7" key="1">
    <citation type="submission" date="2015-10" db="EMBL/GenBank/DDBJ databases">
        <authorList>
            <person name="Gilbert D.G."/>
        </authorList>
    </citation>
    <scope>NUCLEOTIDE SEQUENCE</scope>
</reference>
<dbReference type="InterPro" id="IPR007867">
    <property type="entry name" value="GMC_OxRtase_C"/>
</dbReference>
<dbReference type="Gene3D" id="3.50.50.60">
    <property type="entry name" value="FAD/NAD(P)-binding domain"/>
    <property type="match status" value="1"/>
</dbReference>
<dbReference type="NCBIfam" id="TIGR03970">
    <property type="entry name" value="Rv0697"/>
    <property type="match status" value="1"/>
</dbReference>
<evidence type="ECO:0000256" key="2">
    <source>
        <dbReference type="ARBA" id="ARBA00010790"/>
    </source>
</evidence>
<keyword evidence="4" id="KW-0274">FAD</keyword>